<dbReference type="GO" id="GO:0034472">
    <property type="term" value="P:snRNA 3'-end processing"/>
    <property type="evidence" value="ECO:0007669"/>
    <property type="project" value="TreeGrafter"/>
</dbReference>
<dbReference type="STRING" id="6832.A0A553N6R7"/>
<accession>A0A553N6R7</accession>
<feature type="domain" description="Integrator complex subunit 5 N-terminal" evidence="1">
    <location>
        <begin position="9"/>
        <end position="221"/>
    </location>
</feature>
<dbReference type="InterPro" id="IPR029445">
    <property type="entry name" value="INTS5_N"/>
</dbReference>
<dbReference type="Pfam" id="PF14837">
    <property type="entry name" value="INTS5_N"/>
    <property type="match status" value="1"/>
</dbReference>
<evidence type="ECO:0000259" key="2">
    <source>
        <dbReference type="Pfam" id="PF14838"/>
    </source>
</evidence>
<dbReference type="OMA" id="KDFCVHS"/>
<dbReference type="PANTHER" id="PTHR31697:SF2">
    <property type="entry name" value="INTEGRATOR COMPLEX SUBUNIT 5"/>
    <property type="match status" value="1"/>
</dbReference>
<proteinExistence type="predicted"/>
<dbReference type="Proteomes" id="UP000318571">
    <property type="component" value="Chromosome 8"/>
</dbReference>
<dbReference type="OrthoDB" id="69088at2759"/>
<dbReference type="InterPro" id="IPR016024">
    <property type="entry name" value="ARM-type_fold"/>
</dbReference>
<dbReference type="GO" id="GO:0032039">
    <property type="term" value="C:integrator complex"/>
    <property type="evidence" value="ECO:0007669"/>
    <property type="project" value="InterPro"/>
</dbReference>
<organism evidence="3 4">
    <name type="scientific">Tigriopus californicus</name>
    <name type="common">Marine copepod</name>
    <dbReference type="NCBI Taxonomy" id="6832"/>
    <lineage>
        <taxon>Eukaryota</taxon>
        <taxon>Metazoa</taxon>
        <taxon>Ecdysozoa</taxon>
        <taxon>Arthropoda</taxon>
        <taxon>Crustacea</taxon>
        <taxon>Multicrustacea</taxon>
        <taxon>Hexanauplia</taxon>
        <taxon>Copepoda</taxon>
        <taxon>Harpacticoida</taxon>
        <taxon>Harpacticidae</taxon>
        <taxon>Tigriopus</taxon>
    </lineage>
</organism>
<reference evidence="3 4" key="1">
    <citation type="journal article" date="2018" name="Nat. Ecol. Evol.">
        <title>Genomic signatures of mitonuclear coevolution across populations of Tigriopus californicus.</title>
        <authorList>
            <person name="Barreto F.S."/>
            <person name="Watson E.T."/>
            <person name="Lima T.G."/>
            <person name="Willett C.S."/>
            <person name="Edmands S."/>
            <person name="Li W."/>
            <person name="Burton R.S."/>
        </authorList>
    </citation>
    <scope>NUCLEOTIDE SEQUENCE [LARGE SCALE GENOMIC DNA]</scope>
    <source>
        <strain evidence="3 4">San Diego</strain>
    </source>
</reference>
<sequence length="939" mass="104909">MMTSIESDLPAFLAGSTGGHPSQWLQSSASARQLHECAFRLLSQAPAAAKRAVLDFYAQVLEHVAGLYFRKKREGREYGEGRRVLDRLKAHLDELVRAQRGFWAPTVADWALTCLGSLSAKYSDKVLAGLPAANALSLHETLPLWLSCHATQTLIDITTSGIDVGLKANDIKATETAVSTLLDTSVKHSPHFDWVVAHIGSCFPDTIITRVLSVGLRDFVQYAAAQQKKDGQFNVSKIPKINSVVGILGHLAATHQPEIETALTRMVMDSLNQPKKTMSPEDVAMVPFVLYLASLSEMLVPILLADIRAKTTPDIAQKVAYLFEQWEDQYFPEDDSLVNLVVHLIVISESHSPAVLSLLLDLGSGENDRREVQNGARLIVDLILAELLSMVHQTPKHFSEDIPVLKGFASCYESFLERYLLSEDPFQRKSVILLLNYLSLYQGRTVAVNVVKYCLDHAESPEELGIMLEFLKDTELWITDVVKVAVSQSIKAKGRDPKLFLINLAQVLHYQSLPISDQKIKVLSQFAVPVQEHIEGLLPMLSILELVPHVLKVLHFVPIQAEAISISGLHRICHCFVQTIFNLIQDENTFKPSEKIKLISLCVKTLLTLSKVPVALAITTRFLVEGAFHSKFSELFGGRGADGSKSKGTLRGRVKLIDENLKFGSMPTHPMGTSTAFHAGIIGEGKRPTMKSSLLLPKQIDENQFLFVTVLFKICNHGTRDESKEACKQLALLLVEIFSPDVMYNGLPWPEEEFMKVTVERDLKIAKKVEAHPLVWKILFGLAEARPSLCYTSVLIRGLMAVQLSFWQASVSVKAADCPKQLTDLKKILELMSVGQFLPHPLNSVSDVIHVFHAFHVHCVVVDIWNFMRDNVPSPVAFASNSEGVLFREFEPYKNYQDYCARLRLIMVEHIDRVPLEFKRFFVDVSLKNEASLHIAMEY</sequence>
<evidence type="ECO:0000313" key="3">
    <source>
        <dbReference type="EMBL" id="TRY61132.1"/>
    </source>
</evidence>
<dbReference type="InterPro" id="IPR040316">
    <property type="entry name" value="INTS5"/>
</dbReference>
<dbReference type="AlphaFoldDB" id="A0A553N6R7"/>
<dbReference type="Pfam" id="PF14838">
    <property type="entry name" value="INTS5_C"/>
    <property type="match status" value="1"/>
</dbReference>
<evidence type="ECO:0000259" key="1">
    <source>
        <dbReference type="Pfam" id="PF14837"/>
    </source>
</evidence>
<protein>
    <recommendedName>
        <fullName evidence="5">Integrator complex subunit 5 C-terminal domain-containing protein</fullName>
    </recommendedName>
</protein>
<name>A0A553N6R7_TIGCA</name>
<comment type="caution">
    <text evidence="3">The sequence shown here is derived from an EMBL/GenBank/DDBJ whole genome shotgun (WGS) entry which is preliminary data.</text>
</comment>
<gene>
    <name evidence="3" type="ORF">TCAL_01439</name>
</gene>
<evidence type="ECO:0000313" key="4">
    <source>
        <dbReference type="Proteomes" id="UP000318571"/>
    </source>
</evidence>
<feature type="domain" description="Integrator complex subunit 5 C-terminal" evidence="2">
    <location>
        <begin position="240"/>
        <end position="913"/>
    </location>
</feature>
<evidence type="ECO:0008006" key="5">
    <source>
        <dbReference type="Google" id="ProtNLM"/>
    </source>
</evidence>
<dbReference type="PANTHER" id="PTHR31697">
    <property type="entry name" value="INTEGRATOR COMPLEX SUBUNIT 5"/>
    <property type="match status" value="1"/>
</dbReference>
<dbReference type="EMBL" id="VCGU01000459">
    <property type="protein sequence ID" value="TRY61132.1"/>
    <property type="molecule type" value="Genomic_DNA"/>
</dbReference>
<dbReference type="SUPFAM" id="SSF48371">
    <property type="entry name" value="ARM repeat"/>
    <property type="match status" value="1"/>
</dbReference>
<dbReference type="InterPro" id="IPR029444">
    <property type="entry name" value="INTS5_C"/>
</dbReference>
<keyword evidence="4" id="KW-1185">Reference proteome</keyword>